<feature type="transmembrane region" description="Helical" evidence="4">
    <location>
        <begin position="12"/>
        <end position="37"/>
    </location>
</feature>
<evidence type="ECO:0000256" key="2">
    <source>
        <dbReference type="ARBA" id="ARBA00022989"/>
    </source>
</evidence>
<evidence type="ECO:0000256" key="4">
    <source>
        <dbReference type="SAM" id="Phobius"/>
    </source>
</evidence>
<dbReference type="AlphaFoldDB" id="A0A6J5XL75"/>
<dbReference type="Proteomes" id="UP000507245">
    <property type="component" value="Unassembled WGS sequence"/>
</dbReference>
<evidence type="ECO:0008006" key="7">
    <source>
        <dbReference type="Google" id="ProtNLM"/>
    </source>
</evidence>
<feature type="transmembrane region" description="Helical" evidence="4">
    <location>
        <begin position="146"/>
        <end position="167"/>
    </location>
</feature>
<keyword evidence="1 4" id="KW-0812">Transmembrane</keyword>
<reference evidence="6" key="1">
    <citation type="journal article" date="2020" name="Genome Biol.">
        <title>Gamete binning: chromosome-level and haplotype-resolved genome assembly enabled by high-throughput single-cell sequencing of gamete genomes.</title>
        <authorList>
            <person name="Campoy J.A."/>
            <person name="Sun H."/>
            <person name="Goel M."/>
            <person name="Jiao W.-B."/>
            <person name="Folz-Donahue K."/>
            <person name="Wang N."/>
            <person name="Rubio M."/>
            <person name="Liu C."/>
            <person name="Kukat C."/>
            <person name="Ruiz D."/>
            <person name="Huettel B."/>
            <person name="Schneeberger K."/>
        </authorList>
    </citation>
    <scope>NUCLEOTIDE SEQUENCE [LARGE SCALE GENOMIC DNA]</scope>
    <source>
        <strain evidence="6">cv. Rojo Pasion</strain>
    </source>
</reference>
<feature type="transmembrane region" description="Helical" evidence="4">
    <location>
        <begin position="207"/>
        <end position="226"/>
    </location>
</feature>
<dbReference type="OrthoDB" id="1728340at2759"/>
<sequence length="228" mass="25167">MEGNFGRLLSDYLANMLYLHLVSQTSSPLLCFAGFHIVSRVALNIGDHCKPMIFPFGAVLCVSNFASAMQNSVPAITFLMALALRLERINITRKDGLAKVMGTIASLGEEMSSSTDMQNWKWGCIYLLGHCVAWASWMVFQYPAKLTLTSFTCFFGLIQFLVIAVFIETEFENWKTQSGEELFTILYAPLQTTLGAVMATLVLGDQLYSGGIIGALLIMLGLYSVLWG</sequence>
<dbReference type="InterPro" id="IPR030184">
    <property type="entry name" value="WAT1-related"/>
</dbReference>
<dbReference type="GO" id="GO:0016020">
    <property type="term" value="C:membrane"/>
    <property type="evidence" value="ECO:0007669"/>
    <property type="project" value="InterPro"/>
</dbReference>
<evidence type="ECO:0000256" key="1">
    <source>
        <dbReference type="ARBA" id="ARBA00022692"/>
    </source>
</evidence>
<accession>A0A6J5XL75</accession>
<feature type="transmembrane region" description="Helical" evidence="4">
    <location>
        <begin position="179"/>
        <end position="201"/>
    </location>
</feature>
<feature type="transmembrane region" description="Helical" evidence="4">
    <location>
        <begin position="120"/>
        <end position="140"/>
    </location>
</feature>
<gene>
    <name evidence="5" type="ORF">ORAREDHAP_LOCUS33983</name>
</gene>
<feature type="transmembrane region" description="Helical" evidence="4">
    <location>
        <begin position="57"/>
        <end position="84"/>
    </location>
</feature>
<proteinExistence type="predicted"/>
<keyword evidence="3 4" id="KW-0472">Membrane</keyword>
<evidence type="ECO:0000313" key="6">
    <source>
        <dbReference type="Proteomes" id="UP000507245"/>
    </source>
</evidence>
<protein>
    <recommendedName>
        <fullName evidence="7">WAT1-related protein</fullName>
    </recommendedName>
</protein>
<dbReference type="EMBL" id="CAEKKB010000005">
    <property type="protein sequence ID" value="CAB4311754.1"/>
    <property type="molecule type" value="Genomic_DNA"/>
</dbReference>
<dbReference type="PANTHER" id="PTHR31218">
    <property type="entry name" value="WAT1-RELATED PROTEIN"/>
    <property type="match status" value="1"/>
</dbReference>
<name>A0A6J5XL75_PRUAR</name>
<evidence type="ECO:0000313" key="5">
    <source>
        <dbReference type="EMBL" id="CAB4311754.1"/>
    </source>
</evidence>
<evidence type="ECO:0000256" key="3">
    <source>
        <dbReference type="ARBA" id="ARBA00023136"/>
    </source>
</evidence>
<organism evidence="5 6">
    <name type="scientific">Prunus armeniaca</name>
    <name type="common">Apricot</name>
    <name type="synonym">Armeniaca vulgaris</name>
    <dbReference type="NCBI Taxonomy" id="36596"/>
    <lineage>
        <taxon>Eukaryota</taxon>
        <taxon>Viridiplantae</taxon>
        <taxon>Streptophyta</taxon>
        <taxon>Embryophyta</taxon>
        <taxon>Tracheophyta</taxon>
        <taxon>Spermatophyta</taxon>
        <taxon>Magnoliopsida</taxon>
        <taxon>eudicotyledons</taxon>
        <taxon>Gunneridae</taxon>
        <taxon>Pentapetalae</taxon>
        <taxon>rosids</taxon>
        <taxon>fabids</taxon>
        <taxon>Rosales</taxon>
        <taxon>Rosaceae</taxon>
        <taxon>Amygdaloideae</taxon>
        <taxon>Amygdaleae</taxon>
        <taxon>Prunus</taxon>
    </lineage>
</organism>
<keyword evidence="2 4" id="KW-1133">Transmembrane helix</keyword>
<keyword evidence="6" id="KW-1185">Reference proteome</keyword>
<dbReference type="GO" id="GO:0022857">
    <property type="term" value="F:transmembrane transporter activity"/>
    <property type="evidence" value="ECO:0007669"/>
    <property type="project" value="InterPro"/>
</dbReference>